<reference evidence="4" key="3">
    <citation type="journal article" date="2011" name="PLoS ONE">
        <title>Genome sequence of a mesophilic hydrogenotrophic methanogen Methanocella paludicola, the first cultivated representative of the order Methanocellales.</title>
        <authorList>
            <person name="Sakai S."/>
            <person name="Takaki Y."/>
            <person name="Shimamura S."/>
            <person name="Sekine M."/>
            <person name="Tajima T."/>
            <person name="Kosugi H."/>
            <person name="Ichikawa N."/>
            <person name="Tasumi E."/>
            <person name="Hiraki A.T."/>
            <person name="Shimizu A."/>
            <person name="Kato Y."/>
            <person name="Nishiko R."/>
            <person name="Mori K."/>
            <person name="Fujita N."/>
            <person name="Imachi H."/>
            <person name="Takai K."/>
        </authorList>
    </citation>
    <scope>NUCLEOTIDE SEQUENCE [LARGE SCALE GENOMIC DNA]</scope>
    <source>
        <strain evidence="4">DSM 17711 / JCM 13418 / NBRC 101707 / SANAE</strain>
    </source>
</reference>
<accession>D1Z286</accession>
<dbReference type="OrthoDB" id="53394at2157"/>
<dbReference type="Gene3D" id="3.30.479.30">
    <property type="entry name" value="Band 7 domain"/>
    <property type="match status" value="1"/>
</dbReference>
<dbReference type="Pfam" id="PF12773">
    <property type="entry name" value="DZR"/>
    <property type="match status" value="1"/>
</dbReference>
<dbReference type="InterPro" id="IPR036013">
    <property type="entry name" value="Band_7/SPFH_dom_sf"/>
</dbReference>
<sequence>MGIITGDKGSIIGAATILWEDGEKRNNVMWKVPRNIKFNDNIVVREDEIAVFFRDGKALDYIDRPDRYALTSINAPIVGKIVQRLSGVQQQAEVYYLQKKVFDGKFGSKQPYVFEDKTFQLVKLSLFGEFRYKVSEPSNFINYFVGTLSLTRAPEVEERIKEQVVTSMYNVLGKLKEKGMGVVNLAANLKNIEQIFLEDSKTDFAPYGIVIDKISGLYINLPEEVQKAVDTRASMSVLGTNYMGYQTGQAMREAAVNPSGGAAGAGVGVGAGIGMGYMMMNQMGQTGGQQPPVVATPPSPPPAGAPCVKCGASVPQGAKFCPACGAPQGTACVKCGASLPAGAKFCPSCGASQQATCAKCNAKLEPGTKFCPSCGNPTG</sequence>
<dbReference type="AlphaFoldDB" id="D1Z286"/>
<evidence type="ECO:0008006" key="5">
    <source>
        <dbReference type="Google" id="ProtNLM"/>
    </source>
</evidence>
<evidence type="ECO:0000259" key="2">
    <source>
        <dbReference type="Pfam" id="PF13421"/>
    </source>
</evidence>
<dbReference type="InterPro" id="IPR033880">
    <property type="entry name" value="SPFH_YdjI"/>
</dbReference>
<name>D1Z286_METPS</name>
<dbReference type="PANTHER" id="PTHR37826">
    <property type="entry name" value="FLOTILLIN BAND_7_5 DOMAIN PROTEIN"/>
    <property type="match status" value="1"/>
</dbReference>
<evidence type="ECO:0000313" key="4">
    <source>
        <dbReference type="Proteomes" id="UP000001882"/>
    </source>
</evidence>
<dbReference type="EMBL" id="AP011532">
    <property type="protein sequence ID" value="BAI62808.1"/>
    <property type="molecule type" value="Genomic_DNA"/>
</dbReference>
<dbReference type="Proteomes" id="UP000001882">
    <property type="component" value="Chromosome"/>
</dbReference>
<feature type="domain" description="SPFH" evidence="2">
    <location>
        <begin position="34"/>
        <end position="236"/>
    </location>
</feature>
<dbReference type="RefSeq" id="WP_012901482.1">
    <property type="nucleotide sequence ID" value="NC_013665.1"/>
</dbReference>
<dbReference type="GeneID" id="8682438"/>
<dbReference type="STRING" id="304371.MCP_2736"/>
<reference evidence="3 4" key="1">
    <citation type="journal article" date="2007" name="Appl. Environ. Microbiol.">
        <title>Isolation of key methanogens for global methane emission from rice paddy fields: a novel isolate affiliated with the clone cluster rice cluster I.</title>
        <authorList>
            <person name="Sakai S."/>
            <person name="Imachi H."/>
            <person name="Sekiguchi Y."/>
            <person name="Ohashi A."/>
            <person name="Harada H."/>
            <person name="Kamagata Y."/>
        </authorList>
    </citation>
    <scope>NUCLEOTIDE SEQUENCE [LARGE SCALE GENOMIC DNA]</scope>
    <source>
        <strain evidence="4">DSM 17711 / JCM 13418 / NBRC 101707 / SANAE</strain>
    </source>
</reference>
<evidence type="ECO:0000259" key="1">
    <source>
        <dbReference type="Pfam" id="PF12773"/>
    </source>
</evidence>
<organism evidence="3 4">
    <name type="scientific">Methanocella paludicola (strain DSM 17711 / JCM 13418 / NBRC 101707 / SANAE)</name>
    <dbReference type="NCBI Taxonomy" id="304371"/>
    <lineage>
        <taxon>Archaea</taxon>
        <taxon>Methanobacteriati</taxon>
        <taxon>Methanobacteriota</taxon>
        <taxon>Stenosarchaea group</taxon>
        <taxon>Methanomicrobia</taxon>
        <taxon>Methanocellales</taxon>
        <taxon>Methanocellaceae</taxon>
        <taxon>Methanocella</taxon>
    </lineage>
</organism>
<gene>
    <name evidence="3" type="ordered locus">MCP_2736</name>
</gene>
<dbReference type="PANTHER" id="PTHR37826:SF2">
    <property type="entry name" value="ZINC-RIBBON DOMAIN-CONTAINING PROTEIN"/>
    <property type="match status" value="1"/>
</dbReference>
<reference evidence="3 4" key="2">
    <citation type="journal article" date="2008" name="Int. J. Syst. Evol. Microbiol.">
        <title>Methanocella paludicola gen. nov., sp. nov., a methane-producing archaeon, the first isolate of the lineage 'Rice Cluster I', and proposal of the new archaeal order Methanocellales ord. nov.</title>
        <authorList>
            <person name="Sakai S."/>
            <person name="Imachi H."/>
            <person name="Hanada S."/>
            <person name="Ohashi A."/>
            <person name="Harada H."/>
            <person name="Kamagata Y."/>
        </authorList>
    </citation>
    <scope>NUCLEOTIDE SEQUENCE [LARGE SCALE GENOMIC DNA]</scope>
    <source>
        <strain evidence="4">DSM 17711 / JCM 13418 / NBRC 101707 / SANAE</strain>
    </source>
</reference>
<keyword evidence="4" id="KW-1185">Reference proteome</keyword>
<dbReference type="eggNOG" id="arCOG01917">
    <property type="taxonomic scope" value="Archaea"/>
</dbReference>
<protein>
    <recommendedName>
        <fullName evidence="5">SPFH domain-containing protein</fullName>
    </recommendedName>
</protein>
<dbReference type="InterPro" id="IPR025874">
    <property type="entry name" value="DZR"/>
</dbReference>
<dbReference type="CDD" id="cd03408">
    <property type="entry name" value="SPFH_like_u1"/>
    <property type="match status" value="1"/>
</dbReference>
<feature type="domain" description="DZANK-type" evidence="1">
    <location>
        <begin position="307"/>
        <end position="350"/>
    </location>
</feature>
<dbReference type="eggNOG" id="arCOG01918">
    <property type="taxonomic scope" value="Archaea"/>
</dbReference>
<dbReference type="Pfam" id="PF13421">
    <property type="entry name" value="Band_7_1"/>
    <property type="match status" value="1"/>
</dbReference>
<evidence type="ECO:0000313" key="3">
    <source>
        <dbReference type="EMBL" id="BAI62808.1"/>
    </source>
</evidence>
<dbReference type="InParanoid" id="D1Z286"/>
<dbReference type="KEGG" id="mpd:MCP_2736"/>
<proteinExistence type="predicted"/>